<dbReference type="Proteomes" id="UP001162992">
    <property type="component" value="Chromosome 4"/>
</dbReference>
<gene>
    <name evidence="1" type="ORF">O6H91_04G110200</name>
</gene>
<keyword evidence="2" id="KW-1185">Reference proteome</keyword>
<dbReference type="EMBL" id="CM055095">
    <property type="protein sequence ID" value="KAJ7559993.1"/>
    <property type="molecule type" value="Genomic_DNA"/>
</dbReference>
<proteinExistence type="predicted"/>
<accession>A0ACC2E074</accession>
<organism evidence="1 2">
    <name type="scientific">Diphasiastrum complanatum</name>
    <name type="common">Issler's clubmoss</name>
    <name type="synonym">Lycopodium complanatum</name>
    <dbReference type="NCBI Taxonomy" id="34168"/>
    <lineage>
        <taxon>Eukaryota</taxon>
        <taxon>Viridiplantae</taxon>
        <taxon>Streptophyta</taxon>
        <taxon>Embryophyta</taxon>
        <taxon>Tracheophyta</taxon>
        <taxon>Lycopodiopsida</taxon>
        <taxon>Lycopodiales</taxon>
        <taxon>Lycopodiaceae</taxon>
        <taxon>Lycopodioideae</taxon>
        <taxon>Diphasiastrum</taxon>
    </lineage>
</organism>
<evidence type="ECO:0000313" key="1">
    <source>
        <dbReference type="EMBL" id="KAJ7559993.1"/>
    </source>
</evidence>
<evidence type="ECO:0000313" key="2">
    <source>
        <dbReference type="Proteomes" id="UP001162992"/>
    </source>
</evidence>
<sequence length="102" mass="11320">MVLQSLWSLTLAIIDIYALLWKRSLRNSLLVSLFVIGDWVTATLTLAAACASAGITVLIDNDLGACAQNHCGRYEVAVSTTFLTWVLITMSFFFTFWLLATR</sequence>
<reference evidence="2" key="1">
    <citation type="journal article" date="2024" name="Proc. Natl. Acad. Sci. U.S.A.">
        <title>Extraordinary preservation of gene collinearity over three hundred million years revealed in homosporous lycophytes.</title>
        <authorList>
            <person name="Li C."/>
            <person name="Wickell D."/>
            <person name="Kuo L.Y."/>
            <person name="Chen X."/>
            <person name="Nie B."/>
            <person name="Liao X."/>
            <person name="Peng D."/>
            <person name="Ji J."/>
            <person name="Jenkins J."/>
            <person name="Williams M."/>
            <person name="Shu S."/>
            <person name="Plott C."/>
            <person name="Barry K."/>
            <person name="Rajasekar S."/>
            <person name="Grimwood J."/>
            <person name="Han X."/>
            <person name="Sun S."/>
            <person name="Hou Z."/>
            <person name="He W."/>
            <person name="Dai G."/>
            <person name="Sun C."/>
            <person name="Schmutz J."/>
            <person name="Leebens-Mack J.H."/>
            <person name="Li F.W."/>
            <person name="Wang L."/>
        </authorList>
    </citation>
    <scope>NUCLEOTIDE SEQUENCE [LARGE SCALE GENOMIC DNA]</scope>
    <source>
        <strain evidence="2">cv. PW_Plant_1</strain>
    </source>
</reference>
<comment type="caution">
    <text evidence="1">The sequence shown here is derived from an EMBL/GenBank/DDBJ whole genome shotgun (WGS) entry which is preliminary data.</text>
</comment>
<protein>
    <submittedName>
        <fullName evidence="1">Uncharacterized protein</fullName>
    </submittedName>
</protein>
<name>A0ACC2E074_DIPCM</name>